<gene>
    <name evidence="3" type="ORF">CGLAU_08440</name>
</gene>
<dbReference type="AlphaFoldDB" id="A0A1Q2HXT8"/>
<keyword evidence="2" id="KW-0472">Membrane</keyword>
<feature type="region of interest" description="Disordered" evidence="1">
    <location>
        <begin position="95"/>
        <end position="130"/>
    </location>
</feature>
<evidence type="ECO:0000313" key="3">
    <source>
        <dbReference type="EMBL" id="AQQ15643.1"/>
    </source>
</evidence>
<keyword evidence="2" id="KW-1133">Transmembrane helix</keyword>
<dbReference type="InterPro" id="IPR021401">
    <property type="entry name" value="DUF3040"/>
</dbReference>
<keyword evidence="4" id="KW-1185">Reference proteome</keyword>
<dbReference type="EMBL" id="CP019688">
    <property type="protein sequence ID" value="AQQ15643.1"/>
    <property type="molecule type" value="Genomic_DNA"/>
</dbReference>
<dbReference type="KEGG" id="cgv:CGLAU_08440"/>
<protein>
    <recommendedName>
        <fullName evidence="5">DUF3040 domain-containing protein</fullName>
    </recommendedName>
</protein>
<reference evidence="3 4" key="1">
    <citation type="submission" date="2016-12" db="EMBL/GenBank/DDBJ databases">
        <authorList>
            <person name="Song W.-J."/>
            <person name="Kurnit D.M."/>
        </authorList>
    </citation>
    <scope>NUCLEOTIDE SEQUENCE [LARGE SCALE GENOMIC DNA]</scope>
    <source>
        <strain evidence="3 4">DSM 30827</strain>
    </source>
</reference>
<evidence type="ECO:0000256" key="2">
    <source>
        <dbReference type="SAM" id="Phobius"/>
    </source>
</evidence>
<feature type="compositionally biased region" description="Basic and acidic residues" evidence="1">
    <location>
        <begin position="120"/>
        <end position="130"/>
    </location>
</feature>
<feature type="transmembrane region" description="Helical" evidence="2">
    <location>
        <begin position="72"/>
        <end position="91"/>
    </location>
</feature>
<evidence type="ECO:0000313" key="4">
    <source>
        <dbReference type="Proteomes" id="UP000217209"/>
    </source>
</evidence>
<evidence type="ECO:0000256" key="1">
    <source>
        <dbReference type="SAM" id="MobiDB-lite"/>
    </source>
</evidence>
<dbReference type="Proteomes" id="UP000217209">
    <property type="component" value="Chromosome"/>
</dbReference>
<dbReference type="Pfam" id="PF11239">
    <property type="entry name" value="DUF3040"/>
    <property type="match status" value="1"/>
</dbReference>
<keyword evidence="2" id="KW-0812">Transmembrane</keyword>
<organism evidence="3 4">
    <name type="scientific">Corynebacterium glaucum</name>
    <dbReference type="NCBI Taxonomy" id="187491"/>
    <lineage>
        <taxon>Bacteria</taxon>
        <taxon>Bacillati</taxon>
        <taxon>Actinomycetota</taxon>
        <taxon>Actinomycetes</taxon>
        <taxon>Mycobacteriales</taxon>
        <taxon>Corynebacteriaceae</taxon>
        <taxon>Corynebacterium</taxon>
    </lineage>
</organism>
<dbReference type="RefSeq" id="WP_095660307.1">
    <property type="nucleotide sequence ID" value="NZ_CALTZW010000007.1"/>
</dbReference>
<name>A0A1Q2HXT8_9CORY</name>
<accession>A0A1Q2HXT8</accession>
<proteinExistence type="predicted"/>
<evidence type="ECO:0008006" key="5">
    <source>
        <dbReference type="Google" id="ProtNLM"/>
    </source>
</evidence>
<sequence length="130" mass="14094">MSLSEQEQQALREIEQSLLAEDPKFGSDVAHEVGFSDAPRTGQLTMRSVALMVLGLVLLIGGVALASMSMWAIVISVLGFGVMMAGGVMALRAPVSNPGPSRVASTGERQRSQRSVAMEENFRRRFEDRQ</sequence>
<feature type="transmembrane region" description="Helical" evidence="2">
    <location>
        <begin position="49"/>
        <end position="66"/>
    </location>
</feature>
<dbReference type="OrthoDB" id="5244024at2"/>